<evidence type="ECO:0000313" key="3">
    <source>
        <dbReference type="EMBL" id="ETA74561.1"/>
    </source>
</evidence>
<keyword evidence="2" id="KW-0472">Membrane</keyword>
<evidence type="ECO:0000256" key="1">
    <source>
        <dbReference type="SAM" id="MobiDB-lite"/>
    </source>
</evidence>
<feature type="region of interest" description="Disordered" evidence="1">
    <location>
        <begin position="1"/>
        <end position="56"/>
    </location>
</feature>
<comment type="caution">
    <text evidence="3">The sequence shown here is derived from an EMBL/GenBank/DDBJ whole genome shotgun (WGS) entry which is preliminary data.</text>
</comment>
<feature type="transmembrane region" description="Helical" evidence="2">
    <location>
        <begin position="224"/>
        <end position="246"/>
    </location>
</feature>
<feature type="transmembrane region" description="Helical" evidence="2">
    <location>
        <begin position="631"/>
        <end position="649"/>
    </location>
</feature>
<feature type="region of interest" description="Disordered" evidence="1">
    <location>
        <begin position="748"/>
        <end position="782"/>
    </location>
</feature>
<dbReference type="Proteomes" id="UP000018559">
    <property type="component" value="Unassembled WGS sequence"/>
</dbReference>
<organism evidence="3 4">
    <name type="scientific">Ligilactobacillus equi DPC 6820</name>
    <dbReference type="NCBI Taxonomy" id="1392007"/>
    <lineage>
        <taxon>Bacteria</taxon>
        <taxon>Bacillati</taxon>
        <taxon>Bacillota</taxon>
        <taxon>Bacilli</taxon>
        <taxon>Lactobacillales</taxon>
        <taxon>Lactobacillaceae</taxon>
        <taxon>Ligilactobacillus</taxon>
    </lineage>
</organism>
<keyword evidence="2" id="KW-1133">Transmembrane helix</keyword>
<sequence>MSEYIVHADPPTEEKKDDEKDKDDKDKDDKKDDEDKEEDSDSGGSSQKDVAGAFNDAAQELGEKTDKEQKEAIKQNTNVGDVWGYMGAKSVFWGMSNMTDYSVSYSTLRNNGSGSGGNATARFMNKARYFAATYGYVLYKTGIDHSISRGDTSNSIGLIGRFLFGGIILVVYLISSLVSTTFEWVVKVLGYFNPLDWIVNGANGASSGGVFQTVAGKVKEIYDAFVSLGMVGAFVCFAGAVVLALVGMRVSDQPGPPMGRGIGIGLFSAFWHLLKRVFTMIALPVVMLTLYSLMIGSIQSSMENSQGGIGTNVPEYAVYTNLVDFKGWVTNSRLQLPSGLKGSFSTSTATGSVPTITHSSVALINSKGAGIDSASPYTNGGTFKDSLSANETHTADDKATNMIMSWMTNDRYSASNYAAAVQNSYIANYAKEDDKPEKILEDLKKALIGKNDKINYNANGHLSANDGQNAKGMTVTFDSTESPEGYKGLSTIGTYNYLGTLFSNTGMSHNDTSKLSGSGYQYEHYSVGLVGRGIVAFGNYIFMLGLMFAGAVLGFGYAYWTVKALIESIPKMFGSFFMGSLGTGKGFGLMITQAFGVLISVGGSVLLYGITSEILIGIGQSFDSTFFTGDAYSGDGFAAIMPVGAIGLNAGASTFAYAAVNSLSGILLLLAAFFLIKIRGPILSLFTEWLDEVIRMLNMTESAAFGGTAGNHAPLNNNALGGVGMDGRNSSVGDNLARGMGNFGAQTAAGGTPGAVSGSPTDGGVTGGSMNRTNRLGNPKGMLGKLRNAQAVYKDQTRARMAKRGAPDSFADATARDKLGALGKMAGQAAVIAGGKGLDTLIGSNTASDLRGIYNANLDDNMKELGNANEYQSQLEKSANQGINGNSNNNLSVTDSSYGDTDEANAQANDFVDRQAFDKNGNAYDGANAREGYVDDKGRAVSEFVDSQGNAVHSSKVVPDGYGGYQNAMTGEQVAGKLANSIYGNRESGNKYSATDVYQGKDGKTYADKFKNIDVVPKPGTESGSFRDAQGNVYAQDDVIPESVDGRETGRYYARNAEGQSVPVGQVSDTGQYVDSQGNEYDNSQTPISMGDNGRTVAKIADGREEVQDMSYVDDNNQGYSADQVSNGYYDQNGNLTDQANDYVDNDTGQIMSGSLADTAESFEKNDDGSYTAKMKMNPSSLATNSDGSLVQDANGFYQTKDGQKVALSGENADGTFTRVANVSPVANTLASVAKDSSGQTVQQQYRDLRDPSKTYDASDVKANQPYAMVNNNGKRQMALLKQNGDGNFVDAKGRTYGKNQVKHGNFHVNPENGRYTRVAATNNFKTANGNIVGASQVTAQKQVARNSNKDLVTVNRNKTGTFVQNAKANGGYTKVTKDMSAMSRQQKNNFVKQATNRASQIKSQLRDNPSDTKLKQELVNQQALARAAKINQDVRDAPKLGILRTATPTSSLKQASVGDVRNTLNRYAKVRSEAEQMIKTGINPEKNAIKDEMQSLAKQLHSYGVKNSVLKNSSGNIHNTVLMMDAYVNTN</sequence>
<evidence type="ECO:0000256" key="2">
    <source>
        <dbReference type="SAM" id="Phobius"/>
    </source>
</evidence>
<feature type="compositionally biased region" description="Low complexity" evidence="1">
    <location>
        <begin position="880"/>
        <end position="890"/>
    </location>
</feature>
<dbReference type="EMBL" id="AWWH01000066">
    <property type="protein sequence ID" value="ETA74561.1"/>
    <property type="molecule type" value="Genomic_DNA"/>
</dbReference>
<protein>
    <submittedName>
        <fullName evidence="3">Na/H antiporter NhaC</fullName>
    </submittedName>
</protein>
<feature type="compositionally biased region" description="Basic and acidic residues" evidence="1">
    <location>
        <begin position="10"/>
        <end position="30"/>
    </location>
</feature>
<keyword evidence="2" id="KW-0812">Transmembrane</keyword>
<feature type="region of interest" description="Disordered" evidence="1">
    <location>
        <begin position="880"/>
        <end position="903"/>
    </location>
</feature>
<reference evidence="3 4" key="1">
    <citation type="journal article" date="2014" name="Genome Announc.">
        <title>The Genome of the Predominant Equine Lactobacillus Species, Lactobacillus equi, Is Reflective of Its Lifestyle Adaptations to an Herbivorous Host.</title>
        <authorList>
            <person name="O'Donnell M.M."/>
            <person name="Harris H.M."/>
            <person name="O'Toole P.W."/>
            <person name="Ross R.P."/>
        </authorList>
    </citation>
    <scope>NUCLEOTIDE SEQUENCE [LARGE SCALE GENOMIC DNA]</scope>
    <source>
        <strain evidence="3 4">DPC 6820</strain>
    </source>
</reference>
<evidence type="ECO:0000313" key="4">
    <source>
        <dbReference type="Proteomes" id="UP000018559"/>
    </source>
</evidence>
<feature type="transmembrane region" description="Helical" evidence="2">
    <location>
        <begin position="280"/>
        <end position="298"/>
    </location>
</feature>
<feature type="transmembrane region" description="Helical" evidence="2">
    <location>
        <begin position="158"/>
        <end position="178"/>
    </location>
</feature>
<keyword evidence="4" id="KW-1185">Reference proteome</keyword>
<feature type="compositionally biased region" description="Acidic residues" evidence="1">
    <location>
        <begin position="31"/>
        <end position="41"/>
    </location>
</feature>
<accession>V7HZW2</accession>
<name>V7HZW2_9LACO</name>
<proteinExistence type="predicted"/>
<gene>
    <name evidence="3" type="ORF">LEQ_0426c</name>
</gene>
<feature type="transmembrane region" description="Helical" evidence="2">
    <location>
        <begin position="587"/>
        <end position="610"/>
    </location>
</feature>
<dbReference type="PATRIC" id="fig|1392007.3.peg.627"/>
<feature type="compositionally biased region" description="Polar residues" evidence="1">
    <location>
        <begin position="891"/>
        <end position="903"/>
    </location>
</feature>
<feature type="transmembrane region" description="Helical" evidence="2">
    <location>
        <begin position="540"/>
        <end position="560"/>
    </location>
</feature>
<dbReference type="RefSeq" id="WP_023859276.1">
    <property type="nucleotide sequence ID" value="NZ_AWWH01000066.1"/>
</dbReference>